<evidence type="ECO:0000256" key="6">
    <source>
        <dbReference type="RuleBase" id="RU361154"/>
    </source>
</evidence>
<evidence type="ECO:0000256" key="2">
    <source>
        <dbReference type="ARBA" id="ARBA00012761"/>
    </source>
</evidence>
<dbReference type="InterPro" id="IPR008979">
    <property type="entry name" value="Galactose-bd-like_sf"/>
</dbReference>
<dbReference type="EMBL" id="NMTY01000025">
    <property type="protein sequence ID" value="PDX80642.1"/>
    <property type="molecule type" value="Genomic_DNA"/>
</dbReference>
<dbReference type="InterPro" id="IPR006104">
    <property type="entry name" value="Glyco_hydro_2_N"/>
</dbReference>
<dbReference type="Pfam" id="PF00703">
    <property type="entry name" value="Glyco_hydro_2"/>
    <property type="match status" value="1"/>
</dbReference>
<dbReference type="PANTHER" id="PTHR10066">
    <property type="entry name" value="BETA-GLUCURONIDASE"/>
    <property type="match status" value="1"/>
</dbReference>
<dbReference type="GO" id="GO:0005975">
    <property type="term" value="P:carbohydrate metabolic process"/>
    <property type="evidence" value="ECO:0007669"/>
    <property type="project" value="InterPro"/>
</dbReference>
<dbReference type="InterPro" id="IPR023230">
    <property type="entry name" value="Glyco_hydro_2_CS"/>
</dbReference>
<gene>
    <name evidence="10" type="ORF">CGS58_11390</name>
</gene>
<accession>A0A2A7ANI6</accession>
<dbReference type="PRINTS" id="PR00132">
    <property type="entry name" value="GLHYDRLASE2"/>
</dbReference>
<dbReference type="SUPFAM" id="SSF49303">
    <property type="entry name" value="beta-Galactosidase/glucuronidase domain"/>
    <property type="match status" value="1"/>
</dbReference>
<dbReference type="PROSITE" id="PS00719">
    <property type="entry name" value="GLYCOSYL_HYDROL_F2_1"/>
    <property type="match status" value="1"/>
</dbReference>
<dbReference type="InterPro" id="IPR036156">
    <property type="entry name" value="Beta-gal/glucu_dom_sf"/>
</dbReference>
<sequence length="608" mass="69030">MNNKSLLYPVVSTSRRVVSLDGMWRFSFDAKSEGVEANWANGLPESISMPVPASFCDFFTDKESREYCGDFWYETDFFVPGEWSGKDIAIRFGSATHHARVFVNGVEVAQHEGGFLPFDAVVTDIVRYNQFNKLSVLLNNELNEHMLPAGNTAVLSNGKKIAAPYFDFYNYAGIHRPVKLMALPTERILDYSVKHRLTAEGAEVDYTVTTNGDHEVTVELYDGTTKVAEATGKEGTLVVKDAKLWNVHAAYLYNIVIRIHDGSAVVDEYTEKVGIRTFEIKNGHFLLNGKPVYLRGFGKHEDADIRGRGLDLATVKRDYELMKWIGANCFRTSHYPYAEELYQMADEEGFLIIDEVPAVGFMESTMNFLAANQGNGKKVGWFEKETTPQLLANHKDALTDMIGRDKNHASVIAWSILNEPQCTSEGTEAYFKTLFDLAHELDPQKRPRTYAVVMMSLPNNSKGQQFADFISLNRYYGWYVMGGMGIVDAEAAFRKEMNGWAQVLNGRPMIFTEYGADTMPCEHKLPSVMWSQEYQNEYLDMNHNVFDSYDFVQGELVWNFADFQTTEGILRVNGNKKGIFTRQRQPKDAAFLFRARWTSLPLDYKGNQ</sequence>
<feature type="domain" description="Glycoside hydrolase family 2 catalytic" evidence="8">
    <location>
        <begin position="279"/>
        <end position="599"/>
    </location>
</feature>
<dbReference type="Gene3D" id="3.20.20.80">
    <property type="entry name" value="Glycosidases"/>
    <property type="match status" value="1"/>
</dbReference>
<organism evidence="10 11">
    <name type="scientific">Faecalibacterium prausnitzii</name>
    <dbReference type="NCBI Taxonomy" id="853"/>
    <lineage>
        <taxon>Bacteria</taxon>
        <taxon>Bacillati</taxon>
        <taxon>Bacillota</taxon>
        <taxon>Clostridia</taxon>
        <taxon>Eubacteriales</taxon>
        <taxon>Oscillospiraceae</taxon>
        <taxon>Faecalibacterium</taxon>
    </lineage>
</organism>
<dbReference type="FunFam" id="3.20.20.80:FF:000080">
    <property type="entry name" value="Beta-glucuronidase UidA"/>
    <property type="match status" value="1"/>
</dbReference>
<evidence type="ECO:0000256" key="1">
    <source>
        <dbReference type="ARBA" id="ARBA00007401"/>
    </source>
</evidence>
<comment type="caution">
    <text evidence="10">The sequence shown here is derived from an EMBL/GenBank/DDBJ whole genome shotgun (WGS) entry which is preliminary data.</text>
</comment>
<dbReference type="GO" id="GO:0030246">
    <property type="term" value="F:carbohydrate binding"/>
    <property type="evidence" value="ECO:0007669"/>
    <property type="project" value="TreeGrafter"/>
</dbReference>
<dbReference type="GO" id="GO:0019391">
    <property type="term" value="P:glucuronoside catabolic process"/>
    <property type="evidence" value="ECO:0007669"/>
    <property type="project" value="TreeGrafter"/>
</dbReference>
<dbReference type="EC" id="3.2.1.31" evidence="2"/>
<dbReference type="GO" id="GO:0004566">
    <property type="term" value="F:beta-glucuronidase activity"/>
    <property type="evidence" value="ECO:0007669"/>
    <property type="project" value="UniProtKB-EC"/>
</dbReference>
<dbReference type="Pfam" id="PF02837">
    <property type="entry name" value="Glyco_hydro_2_N"/>
    <property type="match status" value="1"/>
</dbReference>
<reference evidence="10 11" key="1">
    <citation type="journal article" date="2017" name="Front. Microbiol.">
        <title>New Insights into the Diversity of the Genus Faecalibacterium.</title>
        <authorList>
            <person name="Benevides L."/>
            <person name="Burman S."/>
            <person name="Martin R."/>
            <person name="Robert V."/>
            <person name="Thomas M."/>
            <person name="Miquel S."/>
            <person name="Chain F."/>
            <person name="Sokol H."/>
            <person name="Bermudez-Humaran L.G."/>
            <person name="Morrison M."/>
            <person name="Langella P."/>
            <person name="Azevedo V.A."/>
            <person name="Chatel J.M."/>
            <person name="Soares S."/>
        </authorList>
    </citation>
    <scope>NUCLEOTIDE SEQUENCE [LARGE SCALE GENOMIC DNA]</scope>
    <source>
        <strain evidence="10 11">CNCM I 4575</strain>
    </source>
</reference>
<dbReference type="NCBIfam" id="NF007538">
    <property type="entry name" value="PRK10150.1"/>
    <property type="match status" value="1"/>
</dbReference>
<feature type="domain" description="Glycosyl hydrolases family 2 sugar binding" evidence="9">
    <location>
        <begin position="19"/>
        <end position="184"/>
    </location>
</feature>
<dbReference type="Pfam" id="PF02836">
    <property type="entry name" value="Glyco_hydro_2_C"/>
    <property type="match status" value="1"/>
</dbReference>
<protein>
    <recommendedName>
        <fullName evidence="3">Beta-glucuronidase</fullName>
        <ecNumber evidence="2">3.2.1.31</ecNumber>
    </recommendedName>
</protein>
<keyword evidence="5 6" id="KW-0326">Glycosidase</keyword>
<dbReference type="InterPro" id="IPR006103">
    <property type="entry name" value="Glyco_hydro_2_cat"/>
</dbReference>
<comment type="similarity">
    <text evidence="1 6">Belongs to the glycosyl hydrolase 2 family.</text>
</comment>
<dbReference type="Proteomes" id="UP000220005">
    <property type="component" value="Unassembled WGS sequence"/>
</dbReference>
<evidence type="ECO:0000259" key="9">
    <source>
        <dbReference type="Pfam" id="PF02837"/>
    </source>
</evidence>
<dbReference type="RefSeq" id="WP_097839940.1">
    <property type="nucleotide sequence ID" value="NZ_NMTY01000025.1"/>
</dbReference>
<dbReference type="Gene3D" id="2.60.120.260">
    <property type="entry name" value="Galactose-binding domain-like"/>
    <property type="match status" value="1"/>
</dbReference>
<dbReference type="InterPro" id="IPR013783">
    <property type="entry name" value="Ig-like_fold"/>
</dbReference>
<evidence type="ECO:0000259" key="7">
    <source>
        <dbReference type="Pfam" id="PF00703"/>
    </source>
</evidence>
<evidence type="ECO:0000256" key="4">
    <source>
        <dbReference type="ARBA" id="ARBA00022801"/>
    </source>
</evidence>
<proteinExistence type="inferred from homology"/>
<dbReference type="SUPFAM" id="SSF51445">
    <property type="entry name" value="(Trans)glycosidases"/>
    <property type="match status" value="1"/>
</dbReference>
<evidence type="ECO:0000256" key="3">
    <source>
        <dbReference type="ARBA" id="ARBA00016205"/>
    </source>
</evidence>
<dbReference type="InterPro" id="IPR017853">
    <property type="entry name" value="GH"/>
</dbReference>
<dbReference type="InterPro" id="IPR006101">
    <property type="entry name" value="Glyco_hydro_2"/>
</dbReference>
<feature type="domain" description="Glycoside hydrolase family 2 immunoglobulin-like beta-sandwich" evidence="7">
    <location>
        <begin position="198"/>
        <end position="276"/>
    </location>
</feature>
<evidence type="ECO:0000256" key="5">
    <source>
        <dbReference type="ARBA" id="ARBA00023295"/>
    </source>
</evidence>
<keyword evidence="4 6" id="KW-0378">Hydrolase</keyword>
<dbReference type="Gene3D" id="2.60.40.10">
    <property type="entry name" value="Immunoglobulins"/>
    <property type="match status" value="1"/>
</dbReference>
<evidence type="ECO:0000313" key="11">
    <source>
        <dbReference type="Proteomes" id="UP000220005"/>
    </source>
</evidence>
<dbReference type="AlphaFoldDB" id="A0A2A7ANI6"/>
<dbReference type="PANTHER" id="PTHR10066:SF67">
    <property type="entry name" value="BETA-GLUCURONIDASE"/>
    <property type="match status" value="1"/>
</dbReference>
<evidence type="ECO:0000259" key="8">
    <source>
        <dbReference type="Pfam" id="PF02836"/>
    </source>
</evidence>
<dbReference type="InterPro" id="IPR006102">
    <property type="entry name" value="Ig-like_GH2"/>
</dbReference>
<evidence type="ECO:0000313" key="10">
    <source>
        <dbReference type="EMBL" id="PDX80642.1"/>
    </source>
</evidence>
<dbReference type="SUPFAM" id="SSF49785">
    <property type="entry name" value="Galactose-binding domain-like"/>
    <property type="match status" value="1"/>
</dbReference>
<name>A0A2A7ANI6_9FIRM</name>